<dbReference type="Proteomes" id="UP000825935">
    <property type="component" value="Chromosome 17"/>
</dbReference>
<feature type="region of interest" description="Disordered" evidence="11">
    <location>
        <begin position="677"/>
        <end position="733"/>
    </location>
</feature>
<evidence type="ECO:0000256" key="5">
    <source>
        <dbReference type="ARBA" id="ARBA00022741"/>
    </source>
</evidence>
<dbReference type="EC" id="2.7.11.1" evidence="2"/>
<dbReference type="SMART" id="SM00220">
    <property type="entry name" value="S_TKc"/>
    <property type="match status" value="1"/>
</dbReference>
<evidence type="ECO:0000256" key="8">
    <source>
        <dbReference type="ARBA" id="ARBA00047899"/>
    </source>
</evidence>
<comment type="similarity">
    <text evidence="1">Belongs to the protein kinase superfamily. NEK Ser/Thr protein kinase family. NIMA subfamily.</text>
</comment>
<evidence type="ECO:0000256" key="7">
    <source>
        <dbReference type="ARBA" id="ARBA00022840"/>
    </source>
</evidence>
<reference evidence="13" key="1">
    <citation type="submission" date="2021-08" db="EMBL/GenBank/DDBJ databases">
        <title>WGS assembly of Ceratopteris richardii.</title>
        <authorList>
            <person name="Marchant D.B."/>
            <person name="Chen G."/>
            <person name="Jenkins J."/>
            <person name="Shu S."/>
            <person name="Leebens-Mack J."/>
            <person name="Grimwood J."/>
            <person name="Schmutz J."/>
            <person name="Soltis P."/>
            <person name="Soltis D."/>
            <person name="Chen Z.-H."/>
        </authorList>
    </citation>
    <scope>NUCLEOTIDE SEQUENCE</scope>
    <source>
        <strain evidence="13">Whitten #5841</strain>
        <tissue evidence="13">Leaf</tissue>
    </source>
</reference>
<dbReference type="PROSITE" id="PS00108">
    <property type="entry name" value="PROTEIN_KINASE_ST"/>
    <property type="match status" value="1"/>
</dbReference>
<feature type="compositionally biased region" description="Polar residues" evidence="11">
    <location>
        <begin position="469"/>
        <end position="480"/>
    </location>
</feature>
<feature type="binding site" evidence="10">
    <location>
        <position position="49"/>
    </location>
    <ligand>
        <name>ATP</name>
        <dbReference type="ChEBI" id="CHEBI:30616"/>
    </ligand>
</feature>
<feature type="region of interest" description="Disordered" evidence="11">
    <location>
        <begin position="749"/>
        <end position="799"/>
    </location>
</feature>
<dbReference type="EMBL" id="CM035422">
    <property type="protein sequence ID" value="KAH7373674.1"/>
    <property type="molecule type" value="Genomic_DNA"/>
</dbReference>
<dbReference type="InterPro" id="IPR000719">
    <property type="entry name" value="Prot_kinase_dom"/>
</dbReference>
<dbReference type="GO" id="GO:0004674">
    <property type="term" value="F:protein serine/threonine kinase activity"/>
    <property type="evidence" value="ECO:0007669"/>
    <property type="project" value="UniProtKB-KW"/>
</dbReference>
<keyword evidence="6" id="KW-0418">Kinase</keyword>
<name>A0A8T2SXV4_CERRI</name>
<comment type="catalytic activity">
    <reaction evidence="8">
        <text>L-threonyl-[protein] + ATP = O-phospho-L-threonyl-[protein] + ADP + H(+)</text>
        <dbReference type="Rhea" id="RHEA:46608"/>
        <dbReference type="Rhea" id="RHEA-COMP:11060"/>
        <dbReference type="Rhea" id="RHEA-COMP:11605"/>
        <dbReference type="ChEBI" id="CHEBI:15378"/>
        <dbReference type="ChEBI" id="CHEBI:30013"/>
        <dbReference type="ChEBI" id="CHEBI:30616"/>
        <dbReference type="ChEBI" id="CHEBI:61977"/>
        <dbReference type="ChEBI" id="CHEBI:456216"/>
        <dbReference type="EC" id="2.7.11.1"/>
    </reaction>
</comment>
<dbReference type="PROSITE" id="PS50011">
    <property type="entry name" value="PROTEIN_KINASE_DOM"/>
    <property type="match status" value="1"/>
</dbReference>
<dbReference type="PROSITE" id="PS00107">
    <property type="entry name" value="PROTEIN_KINASE_ATP"/>
    <property type="match status" value="1"/>
</dbReference>
<organism evidence="13 14">
    <name type="scientific">Ceratopteris richardii</name>
    <name type="common">Triangle waterfern</name>
    <dbReference type="NCBI Taxonomy" id="49495"/>
    <lineage>
        <taxon>Eukaryota</taxon>
        <taxon>Viridiplantae</taxon>
        <taxon>Streptophyta</taxon>
        <taxon>Embryophyta</taxon>
        <taxon>Tracheophyta</taxon>
        <taxon>Polypodiopsida</taxon>
        <taxon>Polypodiidae</taxon>
        <taxon>Polypodiales</taxon>
        <taxon>Pteridineae</taxon>
        <taxon>Pteridaceae</taxon>
        <taxon>Parkerioideae</taxon>
        <taxon>Ceratopteris</taxon>
    </lineage>
</organism>
<evidence type="ECO:0000256" key="10">
    <source>
        <dbReference type="PROSITE-ProRule" id="PRU10141"/>
    </source>
</evidence>
<evidence type="ECO:0000259" key="12">
    <source>
        <dbReference type="PROSITE" id="PS50011"/>
    </source>
</evidence>
<feature type="compositionally biased region" description="Polar residues" evidence="11">
    <location>
        <begin position="681"/>
        <end position="705"/>
    </location>
</feature>
<gene>
    <name evidence="13" type="ORF">KP509_17G068100</name>
</gene>
<dbReference type="InterPro" id="IPR011009">
    <property type="entry name" value="Kinase-like_dom_sf"/>
</dbReference>
<evidence type="ECO:0000256" key="9">
    <source>
        <dbReference type="ARBA" id="ARBA00048679"/>
    </source>
</evidence>
<protein>
    <recommendedName>
        <fullName evidence="2">non-specific serine/threonine protein kinase</fullName>
        <ecNumber evidence="2">2.7.11.1</ecNumber>
    </recommendedName>
</protein>
<dbReference type="FunFam" id="3.30.200.20:FF:000108">
    <property type="entry name" value="Serine/threonine-protein kinase Nek2"/>
    <property type="match status" value="1"/>
</dbReference>
<feature type="compositionally biased region" description="Basic and acidic residues" evidence="11">
    <location>
        <begin position="752"/>
        <end position="762"/>
    </location>
</feature>
<feature type="region of interest" description="Disordered" evidence="11">
    <location>
        <begin position="469"/>
        <end position="527"/>
    </location>
</feature>
<dbReference type="OrthoDB" id="248923at2759"/>
<sequence length="871" mass="97730">MVPHKKAEGDSPMESRMDQYELLEQIGKGAFGSAILVYHKLEKKKYVLKKIRLARQTDRCRRSAHQEMALISKVRHPYIVGYKESWVEKGCHVCIVTSYCEGGDMLEFIKKANGVLFSEERLCTWFSQLLLAVDYLHTNHILHRDLKCSNIFLNKDLDIKLGDFGLAKMLKADDLTSSVVGTPTYMCPELLADIPYGFKSDIWSLGCCMFEMAAHKPAFKAFDMQGLVSKVNKSMIGPLPSMYSGTLKNLIKSMLRKNPEHRPTAAELLQNPYLKPFIAKCRLKSSLVLARKPDQTLHNLQLEDEVIDISHDTSLFSSDRESYSGSVKASLKKAHDYGDAKVTILRRENIEDKHGNGSELCDWHLSDVETPNTAKYLSDKAVSNDKKAAVWMNEIDNYYTTGGRQKLREVPETVKEAGTGKVSMKPSLSSKGQKGLNVVNARTPETIGAYRFKGDSPKMLAQDHATNYQLTGESPRTRSQLKALHDDPTDPTIATKHKTNMPSTPTSRRAALPPPSKPINAARRSTSPISARHMLAAGSPKSTTPRKAILPLQKSNYDTYQNQVEPEKVSARKKFDAVPSTQINMVGKHQPVVEQDRPLESPRLSKIPESVKKAVQHARMIENKSPDVSVNSPRLDFIPKFSICTQDTINEEETPHNDQRHEADLPTKYTSFRETMDSAVDSKTSVHNAETISEGTQTSSNLTDQFNRKNKEEKRTEEKPTIASTKKPPEAVRPAYNDVIHVIRHSTFQLAGEKREQKDEMNANKMQHPSKLEDTESADSNPQALSEPNPGGRKQHADYGQKDFDVTSFRQRADALEGLLELSAQLLQQQRLEELTIVLKPFGRGTSSPMETAMWLSKSLKSMFEGSSAFM</sequence>
<feature type="domain" description="Protein kinase" evidence="12">
    <location>
        <begin position="20"/>
        <end position="274"/>
    </location>
</feature>
<keyword evidence="4" id="KW-0808">Transferase</keyword>
<evidence type="ECO:0000256" key="3">
    <source>
        <dbReference type="ARBA" id="ARBA00022527"/>
    </source>
</evidence>
<evidence type="ECO:0000313" key="14">
    <source>
        <dbReference type="Proteomes" id="UP000825935"/>
    </source>
</evidence>
<feature type="compositionally biased region" description="Basic and acidic residues" evidence="11">
    <location>
        <begin position="706"/>
        <end position="720"/>
    </location>
</feature>
<dbReference type="PANTHER" id="PTHR43671:SF98">
    <property type="entry name" value="SERINE_THREONINE-PROTEIN KINASE NEK11"/>
    <property type="match status" value="1"/>
</dbReference>
<evidence type="ECO:0000256" key="11">
    <source>
        <dbReference type="SAM" id="MobiDB-lite"/>
    </source>
</evidence>
<dbReference type="InterPro" id="IPR008271">
    <property type="entry name" value="Ser/Thr_kinase_AS"/>
</dbReference>
<evidence type="ECO:0000256" key="6">
    <source>
        <dbReference type="ARBA" id="ARBA00022777"/>
    </source>
</evidence>
<dbReference type="PANTHER" id="PTHR43671">
    <property type="entry name" value="SERINE/THREONINE-PROTEIN KINASE NEK"/>
    <property type="match status" value="1"/>
</dbReference>
<keyword evidence="14" id="KW-1185">Reference proteome</keyword>
<dbReference type="InterPro" id="IPR017441">
    <property type="entry name" value="Protein_kinase_ATP_BS"/>
</dbReference>
<evidence type="ECO:0000256" key="2">
    <source>
        <dbReference type="ARBA" id="ARBA00012513"/>
    </source>
</evidence>
<keyword evidence="5 10" id="KW-0547">Nucleotide-binding</keyword>
<dbReference type="SUPFAM" id="SSF56112">
    <property type="entry name" value="Protein kinase-like (PK-like)"/>
    <property type="match status" value="1"/>
</dbReference>
<dbReference type="GO" id="GO:0005524">
    <property type="term" value="F:ATP binding"/>
    <property type="evidence" value="ECO:0007669"/>
    <property type="project" value="UniProtKB-UniRule"/>
</dbReference>
<dbReference type="Pfam" id="PF00069">
    <property type="entry name" value="Pkinase"/>
    <property type="match status" value="1"/>
</dbReference>
<keyword evidence="3" id="KW-0723">Serine/threonine-protein kinase</keyword>
<comment type="catalytic activity">
    <reaction evidence="9">
        <text>L-seryl-[protein] + ATP = O-phospho-L-seryl-[protein] + ADP + H(+)</text>
        <dbReference type="Rhea" id="RHEA:17989"/>
        <dbReference type="Rhea" id="RHEA-COMP:9863"/>
        <dbReference type="Rhea" id="RHEA-COMP:11604"/>
        <dbReference type="ChEBI" id="CHEBI:15378"/>
        <dbReference type="ChEBI" id="CHEBI:29999"/>
        <dbReference type="ChEBI" id="CHEBI:30616"/>
        <dbReference type="ChEBI" id="CHEBI:83421"/>
        <dbReference type="ChEBI" id="CHEBI:456216"/>
        <dbReference type="EC" id="2.7.11.1"/>
    </reaction>
</comment>
<comment type="caution">
    <text evidence="13">The sequence shown here is derived from an EMBL/GenBank/DDBJ whole genome shotgun (WGS) entry which is preliminary data.</text>
</comment>
<dbReference type="Gene3D" id="1.10.510.10">
    <property type="entry name" value="Transferase(Phosphotransferase) domain 1"/>
    <property type="match status" value="1"/>
</dbReference>
<evidence type="ECO:0000313" key="13">
    <source>
        <dbReference type="EMBL" id="KAH7373674.1"/>
    </source>
</evidence>
<proteinExistence type="inferred from homology"/>
<dbReference type="AlphaFoldDB" id="A0A8T2SXV4"/>
<accession>A0A8T2SXV4</accession>
<dbReference type="Gene3D" id="3.30.200.20">
    <property type="entry name" value="Phosphorylase Kinase, domain 1"/>
    <property type="match status" value="1"/>
</dbReference>
<keyword evidence="7 10" id="KW-0067">ATP-binding</keyword>
<dbReference type="InterPro" id="IPR050660">
    <property type="entry name" value="NEK_Ser/Thr_kinase"/>
</dbReference>
<dbReference type="CDD" id="cd08215">
    <property type="entry name" value="STKc_Nek"/>
    <property type="match status" value="1"/>
</dbReference>
<evidence type="ECO:0000256" key="4">
    <source>
        <dbReference type="ARBA" id="ARBA00022679"/>
    </source>
</evidence>
<evidence type="ECO:0000256" key="1">
    <source>
        <dbReference type="ARBA" id="ARBA00010886"/>
    </source>
</evidence>